<evidence type="ECO:0000256" key="2">
    <source>
        <dbReference type="SAM" id="Phobius"/>
    </source>
</evidence>
<accession>A0A0U1P5R9</accession>
<feature type="region of interest" description="Disordered" evidence="1">
    <location>
        <begin position="581"/>
        <end position="600"/>
    </location>
</feature>
<reference evidence="4" key="1">
    <citation type="submission" date="2012-12" db="EMBL/GenBank/DDBJ databases">
        <title>Genome Sequence of Photobacterium leiognathi lrivu.4.1.</title>
        <authorList>
            <person name="Urbanczyk H."/>
            <person name="Ogura Y."/>
            <person name="Hayashi T."/>
            <person name="Dunlap P.V."/>
        </authorList>
    </citation>
    <scope>NUCLEOTIDE SEQUENCE [LARGE SCALE GENOMIC DNA]</scope>
    <source>
        <strain evidence="4">lrivu.4.1</strain>
    </source>
</reference>
<feature type="transmembrane region" description="Helical" evidence="2">
    <location>
        <begin position="397"/>
        <end position="417"/>
    </location>
</feature>
<proteinExistence type="predicted"/>
<keyword evidence="2" id="KW-0472">Membrane</keyword>
<feature type="transmembrane region" description="Helical" evidence="2">
    <location>
        <begin position="191"/>
        <end position="210"/>
    </location>
</feature>
<feature type="transmembrane region" description="Helical" evidence="2">
    <location>
        <begin position="50"/>
        <end position="71"/>
    </location>
</feature>
<feature type="transmembrane region" description="Helical" evidence="2">
    <location>
        <begin position="275"/>
        <end position="295"/>
    </location>
</feature>
<feature type="transmembrane region" description="Helical" evidence="2">
    <location>
        <begin position="23"/>
        <end position="44"/>
    </location>
</feature>
<gene>
    <name evidence="3" type="ORF">PLEI_1696</name>
</gene>
<dbReference type="Proteomes" id="UP000030675">
    <property type="component" value="Unassembled WGS sequence"/>
</dbReference>
<feature type="transmembrane region" description="Helical" evidence="2">
    <location>
        <begin position="231"/>
        <end position="255"/>
    </location>
</feature>
<evidence type="ECO:0000313" key="4">
    <source>
        <dbReference type="Proteomes" id="UP000030675"/>
    </source>
</evidence>
<organism evidence="3 4">
    <name type="scientific">Photobacterium leiognathi lrivu.4.1</name>
    <dbReference type="NCBI Taxonomy" id="1248232"/>
    <lineage>
        <taxon>Bacteria</taxon>
        <taxon>Pseudomonadati</taxon>
        <taxon>Pseudomonadota</taxon>
        <taxon>Gammaproteobacteria</taxon>
        <taxon>Vibrionales</taxon>
        <taxon>Vibrionaceae</taxon>
        <taxon>Photobacterium</taxon>
    </lineage>
</organism>
<evidence type="ECO:0000313" key="3">
    <source>
        <dbReference type="EMBL" id="GAD30041.1"/>
    </source>
</evidence>
<dbReference type="RefSeq" id="WP_023932590.1">
    <property type="nucleotide sequence ID" value="NZ_DF196819.1"/>
</dbReference>
<name>A0A0U1P5R9_PHOLE</name>
<dbReference type="HOGENOM" id="CLU_431377_0_0_6"/>
<feature type="transmembrane region" description="Helical" evidence="2">
    <location>
        <begin position="429"/>
        <end position="451"/>
    </location>
</feature>
<sequence length="600" mass="66371">MAFDYGSIDLGLKNPFKTEGKITAARGIVIICLGVYALFAAASSVSHSTFSGWVMILFALGLLASGIMTTYRGISATLKYFVGRNHPTSLAHNHSNTSEHAYQEDTYVAYSEGTITDMLVGRKNATFVEPKGFLAHTLHSIFPSLIYMPYPIRNLAQRLCAAWANTAVALLCYGLVAFISLTGFIGTLGKQIFPVYSVVLTLGLMVMWILTGLRLSRMADTRVPRLSNSEFIRTLIAAAVLPVGIGLVLKLSMVVAGTTRVTNFINYFSKLHNSVFIAAIIVGAALVTLILALMLNKRLSLSNPKVEVSELRENWQESVHPNEIFINLDNLVMANRRYKEVPNRVYKELKPTLNEQVQAKGSFAGETLQEVQPKYKEVEVDQALNSTRIFSLISGNLLLIGAAVAILFSALSIAGVVTGGHTVTKVTQLFFIACILKALGSILVNASHLFFAEMMFESNVMYLKVEGTFTESKISTGNSIHDSTRSENILVRSSITPWIIVSRIVSSSFASSGSNNLEHPRFILEMHKNDHELDSIRSDLITFLKDRESIASITSQRDLMNTSQIHEINKQTRAQNTAIPHREEEMGGYIRRQEEEEYPQ</sequence>
<keyword evidence="2" id="KW-1133">Transmembrane helix</keyword>
<keyword evidence="2" id="KW-0812">Transmembrane</keyword>
<protein>
    <submittedName>
        <fullName evidence="3">Uncharacterized protein</fullName>
    </submittedName>
</protein>
<feature type="transmembrane region" description="Helical" evidence="2">
    <location>
        <begin position="162"/>
        <end position="185"/>
    </location>
</feature>
<dbReference type="eggNOG" id="ENOG502Z8BA">
    <property type="taxonomic scope" value="Bacteria"/>
</dbReference>
<evidence type="ECO:0000256" key="1">
    <source>
        <dbReference type="SAM" id="MobiDB-lite"/>
    </source>
</evidence>
<dbReference type="AlphaFoldDB" id="A0A0U1P5R9"/>
<dbReference type="EMBL" id="DF196819">
    <property type="protein sequence ID" value="GAD30041.1"/>
    <property type="molecule type" value="Genomic_DNA"/>
</dbReference>